<name>A0ABU0WD81_9GAMM</name>
<gene>
    <name evidence="1" type="ORF">RBH19_13440</name>
</gene>
<protein>
    <submittedName>
        <fullName evidence="1">PPC domain-containing protein</fullName>
    </submittedName>
</protein>
<evidence type="ECO:0000313" key="1">
    <source>
        <dbReference type="EMBL" id="MDQ2070875.1"/>
    </source>
</evidence>
<proteinExistence type="predicted"/>
<dbReference type="PROSITE" id="PS51257">
    <property type="entry name" value="PROKAR_LIPOPROTEIN"/>
    <property type="match status" value="1"/>
</dbReference>
<comment type="caution">
    <text evidence="1">The sequence shown here is derived from an EMBL/GenBank/DDBJ whole genome shotgun (WGS) entry which is preliminary data.</text>
</comment>
<keyword evidence="2" id="KW-1185">Reference proteome</keyword>
<accession>A0ABU0WD81</accession>
<evidence type="ECO:0000313" key="2">
    <source>
        <dbReference type="Proteomes" id="UP001239019"/>
    </source>
</evidence>
<dbReference type="Gene3D" id="2.60.120.380">
    <property type="match status" value="1"/>
</dbReference>
<dbReference type="Proteomes" id="UP001239019">
    <property type="component" value="Unassembled WGS sequence"/>
</dbReference>
<dbReference type="RefSeq" id="WP_306729371.1">
    <property type="nucleotide sequence ID" value="NZ_JAVDDT010000012.1"/>
</dbReference>
<reference evidence="1 2" key="1">
    <citation type="submission" date="2023-08" db="EMBL/GenBank/DDBJ databases">
        <title>Whole-genome sequencing of halo(alkali)philic microorganisms from hypersaline lakes.</title>
        <authorList>
            <person name="Sorokin D.Y."/>
            <person name="Abbas B."/>
            <person name="Merkel A.Y."/>
        </authorList>
    </citation>
    <scope>NUCLEOTIDE SEQUENCE [LARGE SCALE GENOMIC DNA]</scope>
    <source>
        <strain evidence="1 2">AB-CW4</strain>
    </source>
</reference>
<organism evidence="1 2">
    <name type="scientific">Natronospira bacteriovora</name>
    <dbReference type="NCBI Taxonomy" id="3069753"/>
    <lineage>
        <taxon>Bacteria</taxon>
        <taxon>Pseudomonadati</taxon>
        <taxon>Pseudomonadota</taxon>
        <taxon>Gammaproteobacteria</taxon>
        <taxon>Natronospirales</taxon>
        <taxon>Natronospiraceae</taxon>
        <taxon>Natronospira</taxon>
    </lineage>
</organism>
<sequence length="301" mass="32591">MDKETINTWGRWGGVVIAMSALALAGCNSSSDDGGGINTASESRSISEDVWHEYETEVPADTTKLTVRLHELGGDADLWVIGPGGAPSCGSFNAGTQPDECEFDDPREGSWTIEVEGWDPGTYNYRLTVTLEPSDREATLEFVDEGSWAPAAATLAASQDRHDRAADQLSLLTAIAELSIGQNGEADYYFKQDDQLMGQLQMNVTQHQGQREVSFKLVAEAHAGERLVMSTLPGQPMVFDGMATQAAQGVLAFRSNDGRAELSLGQDTATAADIRVLAEPGPVFSEQSWMQDDTQLEFIRH</sequence>
<dbReference type="EMBL" id="JAVDDT010000012">
    <property type="protein sequence ID" value="MDQ2070875.1"/>
    <property type="molecule type" value="Genomic_DNA"/>
</dbReference>